<dbReference type="GO" id="GO:0001228">
    <property type="term" value="F:DNA-binding transcription activator activity, RNA polymerase II-specific"/>
    <property type="evidence" value="ECO:0007669"/>
    <property type="project" value="TreeGrafter"/>
</dbReference>
<dbReference type="PANTHER" id="PTHR47784:SF5">
    <property type="entry name" value="STEROL UPTAKE CONTROL PROTEIN 2"/>
    <property type="match status" value="1"/>
</dbReference>
<comment type="caution">
    <text evidence="1">The sequence shown here is derived from an EMBL/GenBank/DDBJ whole genome shotgun (WGS) entry which is preliminary data.</text>
</comment>
<sequence length="284" mass="32168">MQSFYRVNVPQLGFSYPFVLHAIMALSARHLAHFRVSKRTSYIAKADHHWDIGLRTASALIPTVNDDNAPALYIFAVLSCFYTLAKGPKPRDFLIFSDNGLAEWLMLFRGVRAIMETTNDSIRHGPLSPLFAAAIVRVQRFHDHTPGSDAEHARIAELRQLVNDVAGDSPNLHTYLAAIDDVSRCFACVFDEGVNGPSSSTFSQTVFIWLYRVSDDFVLCLQQRQPVALTIFAYFVVLLNELGTNWWMQGWIYHLLAGVHDALDEGSRPWIRWPMEKLGWIPDS</sequence>
<name>A0A5N5DRZ7_9PEZI</name>
<dbReference type="InterPro" id="IPR021858">
    <property type="entry name" value="Fun_TF"/>
</dbReference>
<dbReference type="Pfam" id="PF11951">
    <property type="entry name" value="Fungal_trans_2"/>
    <property type="match status" value="1"/>
</dbReference>
<dbReference type="InterPro" id="IPR053157">
    <property type="entry name" value="Sterol_Uptake_Regulator"/>
</dbReference>
<organism evidence="1 2">
    <name type="scientific">Lasiodiplodia theobromae</name>
    <dbReference type="NCBI Taxonomy" id="45133"/>
    <lineage>
        <taxon>Eukaryota</taxon>
        <taxon>Fungi</taxon>
        <taxon>Dikarya</taxon>
        <taxon>Ascomycota</taxon>
        <taxon>Pezizomycotina</taxon>
        <taxon>Dothideomycetes</taxon>
        <taxon>Dothideomycetes incertae sedis</taxon>
        <taxon>Botryosphaeriales</taxon>
        <taxon>Botryosphaeriaceae</taxon>
        <taxon>Lasiodiplodia</taxon>
    </lineage>
</organism>
<protein>
    <recommendedName>
        <fullName evidence="3">Sterol uptake control protein 2</fullName>
    </recommendedName>
</protein>
<proteinExistence type="predicted"/>
<dbReference type="AlphaFoldDB" id="A0A5N5DRZ7"/>
<accession>A0A5N5DRZ7</accession>
<dbReference type="EMBL" id="VCHE01000003">
    <property type="protein sequence ID" value="KAB2580533.1"/>
    <property type="molecule type" value="Genomic_DNA"/>
</dbReference>
<evidence type="ECO:0000313" key="1">
    <source>
        <dbReference type="EMBL" id="KAB2580533.1"/>
    </source>
</evidence>
<evidence type="ECO:0008006" key="3">
    <source>
        <dbReference type="Google" id="ProtNLM"/>
    </source>
</evidence>
<dbReference type="PANTHER" id="PTHR47784">
    <property type="entry name" value="STEROL UPTAKE CONTROL PROTEIN 2"/>
    <property type="match status" value="1"/>
</dbReference>
<evidence type="ECO:0000313" key="2">
    <source>
        <dbReference type="Proteomes" id="UP000325902"/>
    </source>
</evidence>
<dbReference type="Proteomes" id="UP000325902">
    <property type="component" value="Unassembled WGS sequence"/>
</dbReference>
<gene>
    <name evidence="1" type="ORF">DBV05_g883</name>
</gene>
<dbReference type="OrthoDB" id="416217at2759"/>
<reference evidence="1 2" key="1">
    <citation type="journal article" date="2019" name="Sci. Rep.">
        <title>A multi-omics analysis of the grapevine pathogen Lasiodiplodia theobromae reveals that temperature affects the expression of virulence- and pathogenicity-related genes.</title>
        <authorList>
            <person name="Felix C."/>
            <person name="Meneses R."/>
            <person name="Goncalves M.F.M."/>
            <person name="Tilleman L."/>
            <person name="Duarte A.S."/>
            <person name="Jorrin-Novo J.V."/>
            <person name="Van de Peer Y."/>
            <person name="Deforce D."/>
            <person name="Van Nieuwerburgh F."/>
            <person name="Esteves A.C."/>
            <person name="Alves A."/>
        </authorList>
    </citation>
    <scope>NUCLEOTIDE SEQUENCE [LARGE SCALE GENOMIC DNA]</scope>
    <source>
        <strain evidence="1 2">LA-SOL3</strain>
    </source>
</reference>
<keyword evidence="2" id="KW-1185">Reference proteome</keyword>